<dbReference type="AlphaFoldDB" id="A0A420XKR1"/>
<dbReference type="InterPro" id="IPR000515">
    <property type="entry name" value="MetI-like"/>
</dbReference>
<dbReference type="InterPro" id="IPR035906">
    <property type="entry name" value="MetI-like_sf"/>
</dbReference>
<keyword evidence="6 7" id="KW-0472">Membrane</keyword>
<comment type="subcellular location">
    <subcellularLocation>
        <location evidence="1 7">Cell membrane</location>
        <topology evidence="1 7">Multi-pass membrane protein</topology>
    </subcellularLocation>
</comment>
<keyword evidence="5 7" id="KW-1133">Transmembrane helix</keyword>
<gene>
    <name evidence="10" type="ORF">CLV35_3363</name>
</gene>
<protein>
    <submittedName>
        <fullName evidence="10">Multiple sugar transport system permease protein/raffinose/stachyose/melibiose transport system permease protein/arabinogalactan oligomer/maltooligosaccharide transport system permease protein</fullName>
    </submittedName>
</protein>
<evidence type="ECO:0000313" key="10">
    <source>
        <dbReference type="EMBL" id="RKS69189.1"/>
    </source>
</evidence>
<dbReference type="PROSITE" id="PS50928">
    <property type="entry name" value="ABC_TM1"/>
    <property type="match status" value="1"/>
</dbReference>
<dbReference type="Proteomes" id="UP000281955">
    <property type="component" value="Unassembled WGS sequence"/>
</dbReference>
<evidence type="ECO:0000256" key="6">
    <source>
        <dbReference type="ARBA" id="ARBA00023136"/>
    </source>
</evidence>
<feature type="domain" description="ABC transmembrane type-1" evidence="9">
    <location>
        <begin position="88"/>
        <end position="279"/>
    </location>
</feature>
<dbReference type="PANTHER" id="PTHR43744">
    <property type="entry name" value="ABC TRANSPORTER PERMEASE PROTEIN MG189-RELATED-RELATED"/>
    <property type="match status" value="1"/>
</dbReference>
<evidence type="ECO:0000256" key="2">
    <source>
        <dbReference type="ARBA" id="ARBA00022448"/>
    </source>
</evidence>
<dbReference type="GO" id="GO:0005886">
    <property type="term" value="C:plasma membrane"/>
    <property type="evidence" value="ECO:0007669"/>
    <property type="project" value="UniProtKB-SubCell"/>
</dbReference>
<feature type="region of interest" description="Disordered" evidence="8">
    <location>
        <begin position="1"/>
        <end position="20"/>
    </location>
</feature>
<name>A0A420XKR1_9ACTN</name>
<feature type="transmembrane region" description="Helical" evidence="7">
    <location>
        <begin position="258"/>
        <end position="279"/>
    </location>
</feature>
<evidence type="ECO:0000256" key="3">
    <source>
        <dbReference type="ARBA" id="ARBA00022475"/>
    </source>
</evidence>
<proteinExistence type="inferred from homology"/>
<organism evidence="10 11">
    <name type="scientific">Motilibacter peucedani</name>
    <dbReference type="NCBI Taxonomy" id="598650"/>
    <lineage>
        <taxon>Bacteria</taxon>
        <taxon>Bacillati</taxon>
        <taxon>Actinomycetota</taxon>
        <taxon>Actinomycetes</taxon>
        <taxon>Motilibacterales</taxon>
        <taxon>Motilibacteraceae</taxon>
        <taxon>Motilibacter</taxon>
    </lineage>
</organism>
<feature type="transmembrane region" description="Helical" evidence="7">
    <location>
        <begin position="200"/>
        <end position="223"/>
    </location>
</feature>
<comment type="similarity">
    <text evidence="7">Belongs to the binding-protein-dependent transport system permease family.</text>
</comment>
<feature type="transmembrane region" description="Helical" evidence="7">
    <location>
        <begin position="29"/>
        <end position="51"/>
    </location>
</feature>
<evidence type="ECO:0000313" key="11">
    <source>
        <dbReference type="Proteomes" id="UP000281955"/>
    </source>
</evidence>
<keyword evidence="10" id="KW-0762">Sugar transport</keyword>
<keyword evidence="11" id="KW-1185">Reference proteome</keyword>
<dbReference type="RefSeq" id="WP_121194636.1">
    <property type="nucleotide sequence ID" value="NZ_RBWV01000015.1"/>
</dbReference>
<feature type="transmembrane region" description="Helical" evidence="7">
    <location>
        <begin position="123"/>
        <end position="145"/>
    </location>
</feature>
<dbReference type="Pfam" id="PF00528">
    <property type="entry name" value="BPD_transp_1"/>
    <property type="match status" value="1"/>
</dbReference>
<dbReference type="CDD" id="cd06261">
    <property type="entry name" value="TM_PBP2"/>
    <property type="match status" value="1"/>
</dbReference>
<reference evidence="10 11" key="1">
    <citation type="submission" date="2018-10" db="EMBL/GenBank/DDBJ databases">
        <title>Genomic Encyclopedia of Archaeal and Bacterial Type Strains, Phase II (KMG-II): from individual species to whole genera.</title>
        <authorList>
            <person name="Goeker M."/>
        </authorList>
    </citation>
    <scope>NUCLEOTIDE SEQUENCE [LARGE SCALE GENOMIC DNA]</scope>
    <source>
        <strain evidence="10 11">RP-AC37</strain>
    </source>
</reference>
<evidence type="ECO:0000256" key="5">
    <source>
        <dbReference type="ARBA" id="ARBA00022989"/>
    </source>
</evidence>
<dbReference type="OrthoDB" id="61122at2"/>
<evidence type="ECO:0000256" key="7">
    <source>
        <dbReference type="RuleBase" id="RU363032"/>
    </source>
</evidence>
<sequence>MSTSVQARPRPTTAEPGAARRRKRPVARLVTAVVLGVVCVVIAFPLIWMVLTSLRPSNDVFTGGLWPKHVSFDAYREVWSSTDFPSHFLASLWITVATVVLVLLFASLSGYAFAQLSFPFKNVIYLLLLTTLMMPATALILPLYLQLKKFGLLDSQLGLVVLYVSGSAPFAMFLMRAFFETLPRELAQAARIDGASEFQVFWRVILPLTRPGLATVTIFQFLATWNEFLYANTVLRDPGKLTLQPVLFAIVGQYSTNWPVLTAGLVMSVVPVIAVYVWMQRQFVAGMTLGAVKN</sequence>
<dbReference type="Gene3D" id="1.10.3720.10">
    <property type="entry name" value="MetI-like"/>
    <property type="match status" value="1"/>
</dbReference>
<dbReference type="PANTHER" id="PTHR43744:SF12">
    <property type="entry name" value="ABC TRANSPORTER PERMEASE PROTEIN MG189-RELATED"/>
    <property type="match status" value="1"/>
</dbReference>
<comment type="caution">
    <text evidence="10">The sequence shown here is derived from an EMBL/GenBank/DDBJ whole genome shotgun (WGS) entry which is preliminary data.</text>
</comment>
<feature type="transmembrane region" description="Helical" evidence="7">
    <location>
        <begin position="88"/>
        <end position="111"/>
    </location>
</feature>
<evidence type="ECO:0000259" key="9">
    <source>
        <dbReference type="PROSITE" id="PS50928"/>
    </source>
</evidence>
<dbReference type="GO" id="GO:0055085">
    <property type="term" value="P:transmembrane transport"/>
    <property type="evidence" value="ECO:0007669"/>
    <property type="project" value="InterPro"/>
</dbReference>
<evidence type="ECO:0000256" key="1">
    <source>
        <dbReference type="ARBA" id="ARBA00004651"/>
    </source>
</evidence>
<keyword evidence="3" id="KW-1003">Cell membrane</keyword>
<keyword evidence="2 7" id="KW-0813">Transport</keyword>
<keyword evidence="4 7" id="KW-0812">Transmembrane</keyword>
<dbReference type="SUPFAM" id="SSF161098">
    <property type="entry name" value="MetI-like"/>
    <property type="match status" value="1"/>
</dbReference>
<feature type="transmembrane region" description="Helical" evidence="7">
    <location>
        <begin position="157"/>
        <end position="179"/>
    </location>
</feature>
<evidence type="ECO:0000256" key="8">
    <source>
        <dbReference type="SAM" id="MobiDB-lite"/>
    </source>
</evidence>
<evidence type="ECO:0000256" key="4">
    <source>
        <dbReference type="ARBA" id="ARBA00022692"/>
    </source>
</evidence>
<dbReference type="EMBL" id="RBWV01000015">
    <property type="protein sequence ID" value="RKS69189.1"/>
    <property type="molecule type" value="Genomic_DNA"/>
</dbReference>
<dbReference type="InParanoid" id="A0A420XKR1"/>
<accession>A0A420XKR1</accession>